<dbReference type="EMBL" id="LR134190">
    <property type="protein sequence ID" value="VEB52303.1"/>
    <property type="molecule type" value="Genomic_DNA"/>
</dbReference>
<proteinExistence type="predicted"/>
<gene>
    <name evidence="1" type="ORF">NCTC6754_02055</name>
</gene>
<evidence type="ECO:0000313" key="2">
    <source>
        <dbReference type="Proteomes" id="UP000269208"/>
    </source>
</evidence>
<dbReference type="AlphaFoldDB" id="A0A3S4HUG5"/>
<evidence type="ECO:0000313" key="1">
    <source>
        <dbReference type="EMBL" id="VEB52303.1"/>
    </source>
</evidence>
<dbReference type="Proteomes" id="UP000269208">
    <property type="component" value="Chromosome"/>
</dbReference>
<protein>
    <submittedName>
        <fullName evidence="1">Uncharacterized protein</fullName>
    </submittedName>
</protein>
<reference evidence="1 2" key="1">
    <citation type="submission" date="2018-12" db="EMBL/GenBank/DDBJ databases">
        <authorList>
            <consortium name="Pathogen Informatics"/>
        </authorList>
    </citation>
    <scope>NUCLEOTIDE SEQUENCE [LARGE SCALE GENOMIC DNA]</scope>
    <source>
        <strain evidence="1 2">NCTC6754</strain>
    </source>
</reference>
<organism evidence="1 2">
    <name type="scientific">Salmonella enterica I</name>
    <dbReference type="NCBI Taxonomy" id="59201"/>
    <lineage>
        <taxon>Bacteria</taxon>
        <taxon>Pseudomonadati</taxon>
        <taxon>Pseudomonadota</taxon>
        <taxon>Gammaproteobacteria</taxon>
        <taxon>Enterobacterales</taxon>
        <taxon>Enterobacteriaceae</taxon>
        <taxon>Salmonella</taxon>
    </lineage>
</organism>
<sequence length="58" mass="6799">MEKFTIKICASSQKAFKIMPLHEKMFISLLKFNYGTRIFLQGESFQGEFQSCIFIIDN</sequence>
<name>A0A3S4HUG5_SALET</name>
<accession>A0A3S4HUG5</accession>